<dbReference type="InterPro" id="IPR013083">
    <property type="entry name" value="Znf_RING/FYVE/PHD"/>
</dbReference>
<evidence type="ECO:0000259" key="6">
    <source>
        <dbReference type="PROSITE" id="PS50089"/>
    </source>
</evidence>
<dbReference type="Proteomes" id="UP001556367">
    <property type="component" value="Unassembled WGS sequence"/>
</dbReference>
<feature type="region of interest" description="Disordered" evidence="5">
    <location>
        <begin position="689"/>
        <end position="722"/>
    </location>
</feature>
<name>A0ABR3JRH6_9AGAR</name>
<feature type="compositionally biased region" description="Low complexity" evidence="5">
    <location>
        <begin position="26"/>
        <end position="47"/>
    </location>
</feature>
<organism evidence="7 8">
    <name type="scientific">Hohenbuehelia grisea</name>
    <dbReference type="NCBI Taxonomy" id="104357"/>
    <lineage>
        <taxon>Eukaryota</taxon>
        <taxon>Fungi</taxon>
        <taxon>Dikarya</taxon>
        <taxon>Basidiomycota</taxon>
        <taxon>Agaricomycotina</taxon>
        <taxon>Agaricomycetes</taxon>
        <taxon>Agaricomycetidae</taxon>
        <taxon>Agaricales</taxon>
        <taxon>Pleurotineae</taxon>
        <taxon>Pleurotaceae</taxon>
        <taxon>Hohenbuehelia</taxon>
    </lineage>
</organism>
<dbReference type="Gene3D" id="3.30.70.330">
    <property type="match status" value="1"/>
</dbReference>
<feature type="region of interest" description="Disordered" evidence="5">
    <location>
        <begin position="1"/>
        <end position="71"/>
    </location>
</feature>
<evidence type="ECO:0000313" key="8">
    <source>
        <dbReference type="Proteomes" id="UP001556367"/>
    </source>
</evidence>
<evidence type="ECO:0000256" key="2">
    <source>
        <dbReference type="ARBA" id="ARBA00022771"/>
    </source>
</evidence>
<feature type="compositionally biased region" description="Basic and acidic residues" evidence="5">
    <location>
        <begin position="103"/>
        <end position="115"/>
    </location>
</feature>
<dbReference type="SMART" id="SM00184">
    <property type="entry name" value="RING"/>
    <property type="match status" value="1"/>
</dbReference>
<dbReference type="SUPFAM" id="SSF57850">
    <property type="entry name" value="RING/U-box"/>
    <property type="match status" value="1"/>
</dbReference>
<reference evidence="8" key="1">
    <citation type="submission" date="2024-06" db="EMBL/GenBank/DDBJ databases">
        <title>Multi-omics analyses provide insights into the biosynthesis of the anticancer antibiotic pleurotin in Hohenbuehelia grisea.</title>
        <authorList>
            <person name="Weaver J.A."/>
            <person name="Alberti F."/>
        </authorList>
    </citation>
    <scope>NUCLEOTIDE SEQUENCE [LARGE SCALE GENOMIC DNA]</scope>
    <source>
        <strain evidence="8">T-177</strain>
    </source>
</reference>
<evidence type="ECO:0000256" key="4">
    <source>
        <dbReference type="PROSITE-ProRule" id="PRU00175"/>
    </source>
</evidence>
<comment type="caution">
    <text evidence="7">The sequence shown here is derived from an EMBL/GenBank/DDBJ whole genome shotgun (WGS) entry which is preliminary data.</text>
</comment>
<feature type="region of interest" description="Disordered" evidence="5">
    <location>
        <begin position="479"/>
        <end position="505"/>
    </location>
</feature>
<evidence type="ECO:0000256" key="1">
    <source>
        <dbReference type="ARBA" id="ARBA00022723"/>
    </source>
</evidence>
<feature type="compositionally biased region" description="Polar residues" evidence="5">
    <location>
        <begin position="166"/>
        <end position="180"/>
    </location>
</feature>
<evidence type="ECO:0000256" key="5">
    <source>
        <dbReference type="SAM" id="MobiDB-lite"/>
    </source>
</evidence>
<dbReference type="PROSITE" id="PS00518">
    <property type="entry name" value="ZF_RING_1"/>
    <property type="match status" value="1"/>
</dbReference>
<dbReference type="InterPro" id="IPR012677">
    <property type="entry name" value="Nucleotide-bd_a/b_plait_sf"/>
</dbReference>
<dbReference type="InterPro" id="IPR017907">
    <property type="entry name" value="Znf_RING_CS"/>
</dbReference>
<evidence type="ECO:0000256" key="3">
    <source>
        <dbReference type="ARBA" id="ARBA00022833"/>
    </source>
</evidence>
<dbReference type="Gene3D" id="3.30.40.10">
    <property type="entry name" value="Zinc/RING finger domain, C3HC4 (zinc finger)"/>
    <property type="match status" value="1"/>
</dbReference>
<feature type="region of interest" description="Disordered" evidence="5">
    <location>
        <begin position="784"/>
        <end position="803"/>
    </location>
</feature>
<feature type="compositionally biased region" description="Basic and acidic residues" evidence="5">
    <location>
        <begin position="697"/>
        <end position="715"/>
    </location>
</feature>
<evidence type="ECO:0000313" key="7">
    <source>
        <dbReference type="EMBL" id="KAL0958392.1"/>
    </source>
</evidence>
<feature type="region of interest" description="Disordered" evidence="5">
    <location>
        <begin position="999"/>
        <end position="1038"/>
    </location>
</feature>
<dbReference type="InterPro" id="IPR001841">
    <property type="entry name" value="Znf_RING"/>
</dbReference>
<protein>
    <recommendedName>
        <fullName evidence="6">RING-type domain-containing protein</fullName>
    </recommendedName>
</protein>
<dbReference type="InterPro" id="IPR035979">
    <property type="entry name" value="RBD_domain_sf"/>
</dbReference>
<feature type="region of interest" description="Disordered" evidence="5">
    <location>
        <begin position="578"/>
        <end position="640"/>
    </location>
</feature>
<keyword evidence="2 4" id="KW-0863">Zinc-finger</keyword>
<keyword evidence="1" id="KW-0479">Metal-binding</keyword>
<keyword evidence="3" id="KW-0862">Zinc</keyword>
<feature type="region of interest" description="Disordered" evidence="5">
    <location>
        <begin position="156"/>
        <end position="180"/>
    </location>
</feature>
<keyword evidence="8" id="KW-1185">Reference proteome</keyword>
<gene>
    <name evidence="7" type="ORF">HGRIS_000533</name>
</gene>
<feature type="domain" description="RING-type" evidence="6">
    <location>
        <begin position="520"/>
        <end position="564"/>
    </location>
</feature>
<dbReference type="SUPFAM" id="SSF54928">
    <property type="entry name" value="RNA-binding domain, RBD"/>
    <property type="match status" value="1"/>
</dbReference>
<feature type="compositionally biased region" description="Polar residues" evidence="5">
    <location>
        <begin position="90"/>
        <end position="101"/>
    </location>
</feature>
<feature type="compositionally biased region" description="Polar residues" evidence="5">
    <location>
        <begin position="1029"/>
        <end position="1038"/>
    </location>
</feature>
<feature type="region of interest" description="Disordered" evidence="5">
    <location>
        <begin position="90"/>
        <end position="115"/>
    </location>
</feature>
<feature type="compositionally biased region" description="Basic and acidic residues" evidence="5">
    <location>
        <begin position="589"/>
        <end position="610"/>
    </location>
</feature>
<sequence length="1067" mass="115836">MSSSMPPVTPQRIPRNALSHNSTPYTPLSSRSFTSTSSTLTTPNSVSYSAGTRPKKLSFASPSSPELSMLGNKSYNARVSDMTDNWRSRASNHGITVTPSKSFGEDPHYGDDEASDRTFSDANDSGFITAEEALLSPPSLGPQRRPRAFSQALPSTKRNFGASPVNVLQPTSPNVARTPARSTSRLQSASASKANFEAHGKMFSRQENHDSPLRTRSGIENAIMCTPPPNRARAQQLRLKGSFTDPAVMRRRPGYNTPASGRAHDVSSQSLFDIHEQDCEDDDVEHSFNQHDYEREMDELSDRSSQVYQDYDADSFDGDGQEQFLQAPFSQSHQNVYNTHSVDPTAHMRPGAFASYPGHALPYPGANMNIPAQTMAGIHNQFPIIDPMNPLLRGLSMDHLAAPSYTHYPSPHSFPTMSLPQGPTLMHHPHFFGQPHALNVQSTHTDNNLRNGGVNSGFETGVEKDFHTRHQGLHPQLISTSHTPSPAISSISLHEGSQPSPSIDTLSKSKPIDSVVATQCSVCFRSASVSLAILSPCAHPLCSACLTSALNIVGEKDMECAVCKQAVKSFELTSAMPDQSSAKSVAKHQPNEKHQAQQRNDSVDLDHEAHWSPQSDLEANRLPPLRSTPKKNRTSTADDYARGTSFFDPLFSSPGSVCSGRGSMPLGNAFEFGTFNLKTDTMPNAIFGEGMRASTPKGDRRSDGAGKAGKSERHGSPRPGDNVVLRIDNVPWDITPPVIAAWLEQPVVRVHVLLDRKGKTQSHAFIEVQSEDIARAILRGEATPSSAGSKRMRSSVLGRGRRARGVTVTRSGQEELMRALFPSWRGAFAGSRPSLAGLDNKQVIGTLESGLVTEAEISALLGLIKDPASHFLKVPCLPFFSVASLLSKFPTDVDSRVFWTMTTRDMLYDLTVFALRTLRDRIASTTDPKQSHLVESDKIILEQILDVASSCEAFTAQQLAKLPSVTETTTKVVQESNAEGPPCEFTATVAEACVVDEPVQAPSQEDASKEVVNEEDDSSGSKPLDGAETPSTGCQLNTPQALDDLAKEFGVGPELLQAIAQRLNQRT</sequence>
<feature type="compositionally biased region" description="Polar residues" evidence="5">
    <location>
        <begin position="60"/>
        <end position="71"/>
    </location>
</feature>
<accession>A0ABR3JRH6</accession>
<dbReference type="EMBL" id="JASNQZ010000004">
    <property type="protein sequence ID" value="KAL0958392.1"/>
    <property type="molecule type" value="Genomic_DNA"/>
</dbReference>
<proteinExistence type="predicted"/>
<dbReference type="PROSITE" id="PS50089">
    <property type="entry name" value="ZF_RING_2"/>
    <property type="match status" value="1"/>
</dbReference>